<evidence type="ECO:0000256" key="1">
    <source>
        <dbReference type="SAM" id="Phobius"/>
    </source>
</evidence>
<keyword evidence="1" id="KW-0472">Membrane</keyword>
<proteinExistence type="predicted"/>
<evidence type="ECO:0000313" key="2">
    <source>
        <dbReference type="EMBL" id="TSJ44004.1"/>
    </source>
</evidence>
<feature type="transmembrane region" description="Helical" evidence="1">
    <location>
        <begin position="26"/>
        <end position="47"/>
    </location>
</feature>
<accession>A0A556MVP1</accession>
<keyword evidence="1" id="KW-0812">Transmembrane</keyword>
<name>A0A556MVP1_9SPHI</name>
<dbReference type="AlphaFoldDB" id="A0A556MVP1"/>
<keyword evidence="3" id="KW-1185">Reference proteome</keyword>
<comment type="caution">
    <text evidence="2">The sequence shown here is derived from an EMBL/GenBank/DDBJ whole genome shotgun (WGS) entry which is preliminary data.</text>
</comment>
<dbReference type="EMBL" id="VLPK01000001">
    <property type="protein sequence ID" value="TSJ44004.1"/>
    <property type="molecule type" value="Genomic_DNA"/>
</dbReference>
<sequence>MKLVTKTRNDEGGLSSTFYEIPNSTVAGGAIILTIIQTLATLLGSYLSNIPKQQNDQALNRLREKNFTVQVLQRVLENPDSINRSNSLQLLISAGVLQDSENKILEIAKVPSRIPKWQIHPLEPVFGNIGSDLKSDQVLPQNKSINNDSIK</sequence>
<reference evidence="2 3" key="1">
    <citation type="submission" date="2019-07" db="EMBL/GenBank/DDBJ databases">
        <authorList>
            <person name="Huq M.A."/>
        </authorList>
    </citation>
    <scope>NUCLEOTIDE SEQUENCE [LARGE SCALE GENOMIC DNA]</scope>
    <source>
        <strain evidence="2 3">MAH-19</strain>
    </source>
</reference>
<evidence type="ECO:0000313" key="3">
    <source>
        <dbReference type="Proteomes" id="UP000318733"/>
    </source>
</evidence>
<protein>
    <submittedName>
        <fullName evidence="2">Uncharacterized protein</fullName>
    </submittedName>
</protein>
<organism evidence="2 3">
    <name type="scientific">Mucilaginibacter corticis</name>
    <dbReference type="NCBI Taxonomy" id="2597670"/>
    <lineage>
        <taxon>Bacteria</taxon>
        <taxon>Pseudomonadati</taxon>
        <taxon>Bacteroidota</taxon>
        <taxon>Sphingobacteriia</taxon>
        <taxon>Sphingobacteriales</taxon>
        <taxon>Sphingobacteriaceae</taxon>
        <taxon>Mucilaginibacter</taxon>
    </lineage>
</organism>
<dbReference type="Proteomes" id="UP000318733">
    <property type="component" value="Unassembled WGS sequence"/>
</dbReference>
<dbReference type="RefSeq" id="WP_144247567.1">
    <property type="nucleotide sequence ID" value="NZ_VLPK01000001.1"/>
</dbReference>
<keyword evidence="1" id="KW-1133">Transmembrane helix</keyword>
<gene>
    <name evidence="2" type="ORF">FO440_07465</name>
</gene>